<feature type="transmembrane region" description="Helical" evidence="2">
    <location>
        <begin position="34"/>
        <end position="63"/>
    </location>
</feature>
<accession>A0ABU9C833</accession>
<dbReference type="Proteomes" id="UP001379945">
    <property type="component" value="Unassembled WGS sequence"/>
</dbReference>
<proteinExistence type="predicted"/>
<keyword evidence="2" id="KW-0472">Membrane</keyword>
<name>A0ABU9C833_9BURK</name>
<feature type="transmembrane region" description="Helical" evidence="2">
    <location>
        <begin position="193"/>
        <end position="213"/>
    </location>
</feature>
<keyword evidence="2" id="KW-1133">Transmembrane helix</keyword>
<feature type="transmembrane region" description="Helical" evidence="2">
    <location>
        <begin position="314"/>
        <end position="336"/>
    </location>
</feature>
<feature type="transmembrane region" description="Helical" evidence="2">
    <location>
        <begin position="348"/>
        <end position="369"/>
    </location>
</feature>
<evidence type="ECO:0000313" key="3">
    <source>
        <dbReference type="EMBL" id="MEK8046864.1"/>
    </source>
</evidence>
<gene>
    <name evidence="3" type="ORF">AACH00_10925</name>
</gene>
<feature type="transmembrane region" description="Helical" evidence="2">
    <location>
        <begin position="375"/>
        <end position="391"/>
    </location>
</feature>
<sequence>MTSNQPLPAHPFEPDRPAPGHLPTGQLDAFDQAALVYLVLPVLLFAGWFLPVPALALAAAVLWGLSRFWHGPRAAAQPLAPWGWMGWLMLAALAVGLTAVSGTGHLVFANTDWHIRDAVLRDLAETPWPPGYLNDGQSVLLRAPVAYYLPAAALGTVFGSSVLDAAILTWTALGVGLVAWGAALRCTRPRERLVLALVLVMFGGWDLLGDMYFELVWPASTKHLEWWATFAQYSSSLTLLAWVPNHALPAWLGTLLVLRHWRQPSLARIAPCLMAVTPLWSPLIAIGLAPFVLLGLDWRRHAGLLLSPLRQWPWGLVLVVVAAYITMDSSAIPSGWQFRDPATFSRFFPTYVLFCLLEFGLLAGLLLLAGLRDRPLLLAIGVLLLLPLYRFGEANDLAMRASVPALMVLALAAAHALTAPTATPRGIRAGLVLVLAVGAIGAWHEPWRALTEPRWARSGDSFPEAVAIERGATGPAELPPHYVARPNRPWLTGLMRTPTPVLPHAAPQPGDSR</sequence>
<comment type="caution">
    <text evidence="3">The sequence shown here is derived from an EMBL/GenBank/DDBJ whole genome shotgun (WGS) entry which is preliminary data.</text>
</comment>
<reference evidence="3 4" key="1">
    <citation type="submission" date="2024-04" db="EMBL/GenBank/DDBJ databases">
        <title>Novel species of the genus Ideonella isolated from streams.</title>
        <authorList>
            <person name="Lu H."/>
        </authorList>
    </citation>
    <scope>NUCLEOTIDE SEQUENCE [LARGE SCALE GENOMIC DNA]</scope>
    <source>
        <strain evidence="3 4">LYT19W</strain>
    </source>
</reference>
<evidence type="ECO:0000313" key="4">
    <source>
        <dbReference type="Proteomes" id="UP001379945"/>
    </source>
</evidence>
<feature type="transmembrane region" description="Helical" evidence="2">
    <location>
        <begin position="233"/>
        <end position="258"/>
    </location>
</feature>
<feature type="transmembrane region" description="Helical" evidence="2">
    <location>
        <begin position="148"/>
        <end position="181"/>
    </location>
</feature>
<feature type="transmembrane region" description="Helical" evidence="2">
    <location>
        <begin position="270"/>
        <end position="294"/>
    </location>
</feature>
<keyword evidence="4" id="KW-1185">Reference proteome</keyword>
<feature type="transmembrane region" description="Helical" evidence="2">
    <location>
        <begin position="403"/>
        <end position="420"/>
    </location>
</feature>
<feature type="transmembrane region" description="Helical" evidence="2">
    <location>
        <begin position="84"/>
        <end position="108"/>
    </location>
</feature>
<protein>
    <recommendedName>
        <fullName evidence="5">DUF2029 domain-containing protein</fullName>
    </recommendedName>
</protein>
<evidence type="ECO:0000256" key="1">
    <source>
        <dbReference type="SAM" id="MobiDB-lite"/>
    </source>
</evidence>
<keyword evidence="2" id="KW-0812">Transmembrane</keyword>
<feature type="transmembrane region" description="Helical" evidence="2">
    <location>
        <begin position="426"/>
        <end position="444"/>
    </location>
</feature>
<evidence type="ECO:0008006" key="5">
    <source>
        <dbReference type="Google" id="ProtNLM"/>
    </source>
</evidence>
<dbReference type="RefSeq" id="WP_341399158.1">
    <property type="nucleotide sequence ID" value="NZ_JBBUTI010000006.1"/>
</dbReference>
<organism evidence="3 4">
    <name type="scientific">Ideonella margarita</name>
    <dbReference type="NCBI Taxonomy" id="2984191"/>
    <lineage>
        <taxon>Bacteria</taxon>
        <taxon>Pseudomonadati</taxon>
        <taxon>Pseudomonadota</taxon>
        <taxon>Betaproteobacteria</taxon>
        <taxon>Burkholderiales</taxon>
        <taxon>Sphaerotilaceae</taxon>
        <taxon>Ideonella</taxon>
    </lineage>
</organism>
<evidence type="ECO:0000256" key="2">
    <source>
        <dbReference type="SAM" id="Phobius"/>
    </source>
</evidence>
<dbReference type="EMBL" id="JBBUTI010000006">
    <property type="protein sequence ID" value="MEK8046864.1"/>
    <property type="molecule type" value="Genomic_DNA"/>
</dbReference>
<feature type="region of interest" description="Disordered" evidence="1">
    <location>
        <begin position="1"/>
        <end position="23"/>
    </location>
</feature>